<dbReference type="EMBL" id="LRFC01000001">
    <property type="protein sequence ID" value="KZE69072.1"/>
    <property type="molecule type" value="Genomic_DNA"/>
</dbReference>
<dbReference type="AlphaFoldDB" id="A0A163SH46"/>
<evidence type="ECO:0000313" key="1">
    <source>
        <dbReference type="EMBL" id="KZE69072.1"/>
    </source>
</evidence>
<comment type="caution">
    <text evidence="1">The sequence shown here is derived from an EMBL/GenBank/DDBJ whole genome shotgun (WGS) entry which is preliminary data.</text>
</comment>
<gene>
    <name evidence="1" type="ORF">AWM68_02060</name>
</gene>
<proteinExistence type="predicted"/>
<protein>
    <recommendedName>
        <fullName evidence="3">DUF2785 domain-containing protein</fullName>
    </recommendedName>
</protein>
<dbReference type="RefSeq" id="WP_066236419.1">
    <property type="nucleotide sequence ID" value="NZ_LRFC01000001.1"/>
</dbReference>
<dbReference type="OrthoDB" id="7619731at2"/>
<dbReference type="InterPro" id="IPR021247">
    <property type="entry name" value="DUF2785"/>
</dbReference>
<reference evidence="2" key="1">
    <citation type="submission" date="2016-01" db="EMBL/GenBank/DDBJ databases">
        <title>Draft genome of Chromobacterium sp. F49.</title>
        <authorList>
            <person name="Hong K.W."/>
        </authorList>
    </citation>
    <scope>NUCLEOTIDE SEQUENCE [LARGE SCALE GENOMIC DNA]</scope>
    <source>
        <strain evidence="2">P7IIIA</strain>
    </source>
</reference>
<evidence type="ECO:0000313" key="2">
    <source>
        <dbReference type="Proteomes" id="UP000076567"/>
    </source>
</evidence>
<keyword evidence="2" id="KW-1185">Reference proteome</keyword>
<accession>A0A163SH46</accession>
<evidence type="ECO:0008006" key="3">
    <source>
        <dbReference type="Google" id="ProtNLM"/>
    </source>
</evidence>
<dbReference type="Pfam" id="PF10978">
    <property type="entry name" value="DUF2785"/>
    <property type="match status" value="1"/>
</dbReference>
<name>A0A163SH46_9BACL</name>
<organism evidence="1 2">
    <name type="scientific">Fictibacillus phosphorivorans</name>
    <dbReference type="NCBI Taxonomy" id="1221500"/>
    <lineage>
        <taxon>Bacteria</taxon>
        <taxon>Bacillati</taxon>
        <taxon>Bacillota</taxon>
        <taxon>Bacilli</taxon>
        <taxon>Bacillales</taxon>
        <taxon>Fictibacillaceae</taxon>
        <taxon>Fictibacillus</taxon>
    </lineage>
</organism>
<sequence>MTTLLTSKVQYSETELFTILNEIKSGQKTWSEENKKAIVDAMITHIGSPTSDVRELVYRSFCESIIENQLDHAVLKELMDYSLDNLLHKGIGENGTDTVFTRAFTTLLIDVIIYKDNEKDFLPTETVTRAKDAIVRYIDLEQDLRGYVPVKGWAHSVAHVADTCGELLKSEMVDQKDYFKIIEPLLKKYCNAQTVFVHGEDDRVIKPVLTMLNKEVGIAELEAFVSEIPDNLKAQKEKLAPEVYWYVMANCKSLLKSLYLGVSGDEKYVSLAETVKKSLSAF</sequence>
<dbReference type="Proteomes" id="UP000076567">
    <property type="component" value="Unassembled WGS sequence"/>
</dbReference>